<gene>
    <name evidence="5" type="ORF">Tco_0976022</name>
</gene>
<dbReference type="PANTHER" id="PTHR42648">
    <property type="entry name" value="TRANSPOSASE, PUTATIVE-RELATED"/>
    <property type="match status" value="1"/>
</dbReference>
<dbReference type="Pfam" id="PF07727">
    <property type="entry name" value="RVT_2"/>
    <property type="match status" value="1"/>
</dbReference>
<dbReference type="InterPro" id="IPR039537">
    <property type="entry name" value="Retrotran_Ty1/copia-like"/>
</dbReference>
<dbReference type="PANTHER" id="PTHR42648:SF18">
    <property type="entry name" value="RETROTRANSPOSON, UNCLASSIFIED-LIKE PROTEIN"/>
    <property type="match status" value="1"/>
</dbReference>
<dbReference type="InterPro" id="IPR057670">
    <property type="entry name" value="SH3_retrovirus"/>
</dbReference>
<dbReference type="Proteomes" id="UP001151760">
    <property type="component" value="Unassembled WGS sequence"/>
</dbReference>
<dbReference type="InterPro" id="IPR013103">
    <property type="entry name" value="RVT_2"/>
</dbReference>
<reference evidence="5" key="2">
    <citation type="submission" date="2022-01" db="EMBL/GenBank/DDBJ databases">
        <authorList>
            <person name="Yamashiro T."/>
            <person name="Shiraishi A."/>
            <person name="Satake H."/>
            <person name="Nakayama K."/>
        </authorList>
    </citation>
    <scope>NUCLEOTIDE SEQUENCE</scope>
</reference>
<feature type="compositionally biased region" description="Polar residues" evidence="3">
    <location>
        <begin position="711"/>
        <end position="728"/>
    </location>
</feature>
<feature type="region of interest" description="Disordered" evidence="3">
    <location>
        <begin position="1150"/>
        <end position="1186"/>
    </location>
</feature>
<organism evidence="5 6">
    <name type="scientific">Tanacetum coccineum</name>
    <dbReference type="NCBI Taxonomy" id="301880"/>
    <lineage>
        <taxon>Eukaryota</taxon>
        <taxon>Viridiplantae</taxon>
        <taxon>Streptophyta</taxon>
        <taxon>Embryophyta</taxon>
        <taxon>Tracheophyta</taxon>
        <taxon>Spermatophyta</taxon>
        <taxon>Magnoliopsida</taxon>
        <taxon>eudicotyledons</taxon>
        <taxon>Gunneridae</taxon>
        <taxon>Pentapetalae</taxon>
        <taxon>asterids</taxon>
        <taxon>campanulids</taxon>
        <taxon>Asterales</taxon>
        <taxon>Asteraceae</taxon>
        <taxon>Asteroideae</taxon>
        <taxon>Anthemideae</taxon>
        <taxon>Anthemidinae</taxon>
        <taxon>Tanacetum</taxon>
    </lineage>
</organism>
<keyword evidence="6" id="KW-1185">Reference proteome</keyword>
<dbReference type="Pfam" id="PF25597">
    <property type="entry name" value="SH3_retrovirus"/>
    <property type="match status" value="1"/>
</dbReference>
<keyword evidence="1" id="KW-0479">Metal-binding</keyword>
<evidence type="ECO:0000259" key="4">
    <source>
        <dbReference type="PROSITE" id="PS50994"/>
    </source>
</evidence>
<keyword evidence="2" id="KW-0378">Hydrolase</keyword>
<feature type="region of interest" description="Disordered" evidence="3">
    <location>
        <begin position="269"/>
        <end position="290"/>
    </location>
</feature>
<comment type="caution">
    <text evidence="5">The sequence shown here is derived from an EMBL/GenBank/DDBJ whole genome shotgun (WGS) entry which is preliminary data.</text>
</comment>
<accession>A0ABQ5EG45</accession>
<dbReference type="EMBL" id="BQNB010016272">
    <property type="protein sequence ID" value="GJT49865.1"/>
    <property type="molecule type" value="Genomic_DNA"/>
</dbReference>
<feature type="region of interest" description="Disordered" evidence="3">
    <location>
        <begin position="680"/>
        <end position="729"/>
    </location>
</feature>
<evidence type="ECO:0000313" key="6">
    <source>
        <dbReference type="Proteomes" id="UP001151760"/>
    </source>
</evidence>
<feature type="compositionally biased region" description="Polar residues" evidence="3">
    <location>
        <begin position="680"/>
        <end position="695"/>
    </location>
</feature>
<sequence>MSYDVSWKSTLSALNDENLFNSIKATRTQHQKELDELIEHVNQKTYAYADVRSQNQDLLMTIFKLKNKIKTIEKGKNVNTKFDKFETSGTLLYVTSLPKNVAVKAKKVSNTKVKTSHFIFYTKKRAKSKTECKCVEISNSVRRPKSKDTKSKDRVLKNINDKRPSAHVQKISSSVSIDSNKLETMHSNLDSLTPLTKTINAVNDDSNIVCVSCGKDVFLLSHEKCVARYALSRDYKAKRALFTTPISAESKNLRVTSVVTKSRLSVAKTPTPTNKISSALPLSPDSSQSRTLSNYMKNKIATSRKWQKWFEYQQCFNWTPKSKTAQSQSSETKSSTRVIQLVLWIVDSEYSKHMTGNLSLLRNFIEKFMKTIRFRNDHFTAITGYGDYVQGNLTICHGDDFLTGSRESNLYTISISKLAVYSPVCLISKATSTKSWVASINGKKYILVIVDDYSRYTWVYFLRTKDEAPDMIINFINQVQWNLKAQILKIQTDNGTEFKNKKLRSFYAKLGIVHNTLIARTPQENGIVERRNCTLVEAARTMLIFSKTLEFLWAEAIATACFTQNRSIVHTRSLCYPTNDCDDLGKMKPKADIGIFIGYSESSRGFRIYNRRTKKIMETIHVKFDELTAMASECNNSEPEFDYTNFQDSSEDSQFVLSKTDLDNLFGPLYEEYYATSSPEVSDNSAANTLDNDNTSSSSSIVVKEDEAPQIVSSSAEQVSSKPNSPVLNDNADELVQEDVAELDENFFYNPLQTHVFEEAESSSTYQDPSDMHEFHQTRRSTNKWTKNHPIEQVIVSTTESKNIKEAMLDHSWIESMQDEQNQFKRLDVWELVECPIGINIIAVEWIWKNKTDAENTVIQNKSHLVAKGYGQEDGINFEESFAPVARLETIKIFVAYAAHKNFPIYHMDVKTTFLNGPMKEKVFVRQPNGFVDPDCLNHVYRLKKALYGLKQAPRAWCDKLSSFLIEHHFTKVFHMAQQIIPAAQLVPNFKTLGNATIMLCSKLWKTVHNVPNTKDTIRFKLDTQEITYIVDLFRDTLKLPVETPENPFVVPATIEIIESFMHTVSYQDLMKKFPSIPSRIEEDYHSIKDDIPLVSVYTTGNVTVRGMLIPNAFLTNEIRAIEDYKEYETVFVNVVVLINQPQPVVSTQGTHRWSKLGSHKEHPEVVDDDDNNKEEKKDEMEGNEVGSLDTRTEKMQTLNPITPRSPRINLSSDKNIAQELTDTISLSTPTTSKDSHMQSIFPASTIIFQKVHGKVDQVLHEIILQLAERAIDDLIERNLKPIIADTIIQDHDAFQAETNVIQVHPTTTTSTETTSSADLQQQLYLKIKSNLQDQANDPALWDVLKPKDSTSYASKQLQQQQEWDDWEEKTIINEDEVIPQDETPELIIEFQNVDKRVPTIFDHARMETTLDDIKNEKRVMYLVEIVKFCDATLEKVLKEVKLKIFQSEPWKKPPLLAGVGMVSLRRWCTFKLIVFKMVRWNDLGVGRGLEVLHLMKILGLLYNTKDTIRFKLDTQEITCTVDMFRATLQLPMETLENPFVAPVNIDIIESFMHMVGYQGVVDKKFTFIPPRFEEDYHSIKDDIPLVRVYTTGNVTV</sequence>
<proteinExistence type="predicted"/>
<dbReference type="Pfam" id="PF00665">
    <property type="entry name" value="rve"/>
    <property type="match status" value="1"/>
</dbReference>
<dbReference type="InterPro" id="IPR001584">
    <property type="entry name" value="Integrase_cat-core"/>
</dbReference>
<protein>
    <submittedName>
        <fullName evidence="5">Retrovirus-related pol polyprotein from transposon TNT 1-94</fullName>
    </submittedName>
</protein>
<reference evidence="5" key="1">
    <citation type="journal article" date="2022" name="Int. J. Mol. Sci.">
        <title>Draft Genome of Tanacetum Coccineum: Genomic Comparison of Closely Related Tanacetum-Family Plants.</title>
        <authorList>
            <person name="Yamashiro T."/>
            <person name="Shiraishi A."/>
            <person name="Nakayama K."/>
            <person name="Satake H."/>
        </authorList>
    </citation>
    <scope>NUCLEOTIDE SEQUENCE</scope>
</reference>
<dbReference type="Gene3D" id="3.30.420.10">
    <property type="entry name" value="Ribonuclease H-like superfamily/Ribonuclease H"/>
    <property type="match status" value="1"/>
</dbReference>
<evidence type="ECO:0000256" key="2">
    <source>
        <dbReference type="ARBA" id="ARBA00022801"/>
    </source>
</evidence>
<dbReference type="InterPro" id="IPR012337">
    <property type="entry name" value="RNaseH-like_sf"/>
</dbReference>
<dbReference type="InterPro" id="IPR036397">
    <property type="entry name" value="RNaseH_sf"/>
</dbReference>
<evidence type="ECO:0000256" key="1">
    <source>
        <dbReference type="ARBA" id="ARBA00022723"/>
    </source>
</evidence>
<evidence type="ECO:0000256" key="3">
    <source>
        <dbReference type="SAM" id="MobiDB-lite"/>
    </source>
</evidence>
<evidence type="ECO:0000313" key="5">
    <source>
        <dbReference type="EMBL" id="GJT49865.1"/>
    </source>
</evidence>
<name>A0ABQ5EG45_9ASTR</name>
<dbReference type="PROSITE" id="PS50994">
    <property type="entry name" value="INTEGRASE"/>
    <property type="match status" value="1"/>
</dbReference>
<feature type="domain" description="Integrase catalytic" evidence="4">
    <location>
        <begin position="403"/>
        <end position="585"/>
    </location>
</feature>
<dbReference type="SUPFAM" id="SSF53098">
    <property type="entry name" value="Ribonuclease H-like"/>
    <property type="match status" value="1"/>
</dbReference>